<keyword evidence="1" id="KW-1133">Transmembrane helix</keyword>
<dbReference type="InterPro" id="IPR012902">
    <property type="entry name" value="N_methyl_site"/>
</dbReference>
<dbReference type="OrthoDB" id="5815618at2"/>
<sequence length="195" mass="20604">MKRNAGFSLVELVIVIVVLGLLAVAALPRFLDVTDKAKEASVEGVAGGFATAVLSARAQWEAEQRPRAVSDNKNSNFVDYDGSYFQLTSSELGNGTDTGLRDGYPIAFADDTEPTGTSPTALTVGACTDLFENLLQNPPTVGTEAEADADSSIKYSAQLSGDNCRYTQRGSSQSASAAHYFEYDASKGSVQVTLN</sequence>
<keyword evidence="3" id="KW-1185">Reference proteome</keyword>
<accession>A0A4Y3HZ60</accession>
<keyword evidence="1" id="KW-0812">Transmembrane</keyword>
<dbReference type="SUPFAM" id="SSF54523">
    <property type="entry name" value="Pili subunits"/>
    <property type="match status" value="1"/>
</dbReference>
<feature type="transmembrane region" description="Helical" evidence="1">
    <location>
        <begin position="12"/>
        <end position="31"/>
    </location>
</feature>
<dbReference type="RefSeq" id="WP_141346917.1">
    <property type="nucleotide sequence ID" value="NZ_BJLF01000020.1"/>
</dbReference>
<protein>
    <submittedName>
        <fullName evidence="2">MSHA pilin protein MshB</fullName>
    </submittedName>
</protein>
<proteinExistence type="predicted"/>
<dbReference type="Gene3D" id="3.30.700.10">
    <property type="entry name" value="Glycoprotein, Type 4 Pilin"/>
    <property type="match status" value="1"/>
</dbReference>
<gene>
    <name evidence="2" type="ORF">VIN01S_32830</name>
</gene>
<evidence type="ECO:0000313" key="3">
    <source>
        <dbReference type="Proteomes" id="UP000318717"/>
    </source>
</evidence>
<evidence type="ECO:0000313" key="2">
    <source>
        <dbReference type="EMBL" id="GEA52479.1"/>
    </source>
</evidence>
<dbReference type="Pfam" id="PF07963">
    <property type="entry name" value="N_methyl"/>
    <property type="match status" value="1"/>
</dbReference>
<dbReference type="InterPro" id="IPR045584">
    <property type="entry name" value="Pilin-like"/>
</dbReference>
<comment type="caution">
    <text evidence="2">The sequence shown here is derived from an EMBL/GenBank/DDBJ whole genome shotgun (WGS) entry which is preliminary data.</text>
</comment>
<dbReference type="EMBL" id="BJLF01000020">
    <property type="protein sequence ID" value="GEA52479.1"/>
    <property type="molecule type" value="Genomic_DNA"/>
</dbReference>
<keyword evidence="1" id="KW-0472">Membrane</keyword>
<dbReference type="NCBIfam" id="TIGR02532">
    <property type="entry name" value="IV_pilin_GFxxxE"/>
    <property type="match status" value="1"/>
</dbReference>
<organism evidence="2 3">
    <name type="scientific">Vibrio inusitatus NBRC 102082</name>
    <dbReference type="NCBI Taxonomy" id="1219070"/>
    <lineage>
        <taxon>Bacteria</taxon>
        <taxon>Pseudomonadati</taxon>
        <taxon>Pseudomonadota</taxon>
        <taxon>Gammaproteobacteria</taxon>
        <taxon>Vibrionales</taxon>
        <taxon>Vibrionaceae</taxon>
        <taxon>Vibrio</taxon>
    </lineage>
</organism>
<evidence type="ECO:0000256" key="1">
    <source>
        <dbReference type="SAM" id="Phobius"/>
    </source>
</evidence>
<reference evidence="2 3" key="1">
    <citation type="submission" date="2019-06" db="EMBL/GenBank/DDBJ databases">
        <title>Whole genome shotgun sequence of Vibrio inusitatus NBRC 102082.</title>
        <authorList>
            <person name="Hosoyama A."/>
            <person name="Uohara A."/>
            <person name="Ohji S."/>
            <person name="Ichikawa N."/>
        </authorList>
    </citation>
    <scope>NUCLEOTIDE SEQUENCE [LARGE SCALE GENOMIC DNA]</scope>
    <source>
        <strain evidence="2 3">NBRC 102082</strain>
    </source>
</reference>
<dbReference type="Proteomes" id="UP000318717">
    <property type="component" value="Unassembled WGS sequence"/>
</dbReference>
<name>A0A4Y3HZ60_9VIBR</name>
<dbReference type="PROSITE" id="PS00409">
    <property type="entry name" value="PROKAR_NTER_METHYL"/>
    <property type="match status" value="1"/>
</dbReference>
<dbReference type="AlphaFoldDB" id="A0A4Y3HZ60"/>